<protein>
    <submittedName>
        <fullName evidence="1">Uncharacterized protein</fullName>
    </submittedName>
</protein>
<organism evidence="1 2">
    <name type="scientific">Kineosporia mesophila</name>
    <dbReference type="NCBI Taxonomy" id="566012"/>
    <lineage>
        <taxon>Bacteria</taxon>
        <taxon>Bacillati</taxon>
        <taxon>Actinomycetota</taxon>
        <taxon>Actinomycetes</taxon>
        <taxon>Kineosporiales</taxon>
        <taxon>Kineosporiaceae</taxon>
        <taxon>Kineosporia</taxon>
    </lineage>
</organism>
<proteinExistence type="predicted"/>
<accession>A0ABP6ZDL2</accession>
<sequence>MRSHRSNTSRRWPSCKPCRTCTEIHPVGALLFGQCPDCAHLVALPLRGEGGRFISLRPMAGLDGDL</sequence>
<name>A0ABP6ZDL2_9ACTN</name>
<comment type="caution">
    <text evidence="1">The sequence shown here is derived from an EMBL/GenBank/DDBJ whole genome shotgun (WGS) entry which is preliminary data.</text>
</comment>
<dbReference type="EMBL" id="BAAAZO010000003">
    <property type="protein sequence ID" value="GAA3604374.1"/>
    <property type="molecule type" value="Genomic_DNA"/>
</dbReference>
<dbReference type="RefSeq" id="WP_231482931.1">
    <property type="nucleotide sequence ID" value="NZ_BAAAZO010000003.1"/>
</dbReference>
<reference evidence="2" key="1">
    <citation type="journal article" date="2019" name="Int. J. Syst. Evol. Microbiol.">
        <title>The Global Catalogue of Microorganisms (GCM) 10K type strain sequencing project: providing services to taxonomists for standard genome sequencing and annotation.</title>
        <authorList>
            <consortium name="The Broad Institute Genomics Platform"/>
            <consortium name="The Broad Institute Genome Sequencing Center for Infectious Disease"/>
            <person name="Wu L."/>
            <person name="Ma J."/>
        </authorList>
    </citation>
    <scope>NUCLEOTIDE SEQUENCE [LARGE SCALE GENOMIC DNA]</scope>
    <source>
        <strain evidence="2">JCM 16902</strain>
    </source>
</reference>
<dbReference type="Proteomes" id="UP001501074">
    <property type="component" value="Unassembled WGS sequence"/>
</dbReference>
<evidence type="ECO:0000313" key="1">
    <source>
        <dbReference type="EMBL" id="GAA3604374.1"/>
    </source>
</evidence>
<evidence type="ECO:0000313" key="2">
    <source>
        <dbReference type="Proteomes" id="UP001501074"/>
    </source>
</evidence>
<keyword evidence="2" id="KW-1185">Reference proteome</keyword>
<gene>
    <name evidence="1" type="ORF">GCM10022223_20010</name>
</gene>